<dbReference type="InParanoid" id="B9T199"/>
<dbReference type="Proteomes" id="UP000008311">
    <property type="component" value="Unassembled WGS sequence"/>
</dbReference>
<name>B9T199_RICCO</name>
<gene>
    <name evidence="1" type="ORF">RCOM_0163010</name>
</gene>
<keyword evidence="2" id="KW-1185">Reference proteome</keyword>
<evidence type="ECO:0000313" key="1">
    <source>
        <dbReference type="EMBL" id="EEF30357.1"/>
    </source>
</evidence>
<proteinExistence type="predicted"/>
<reference evidence="2" key="1">
    <citation type="journal article" date="2010" name="Nat. Biotechnol.">
        <title>Draft genome sequence of the oilseed species Ricinus communis.</title>
        <authorList>
            <person name="Chan A.P."/>
            <person name="Crabtree J."/>
            <person name="Zhao Q."/>
            <person name="Lorenzi H."/>
            <person name="Orvis J."/>
            <person name="Puiu D."/>
            <person name="Melake-Berhan A."/>
            <person name="Jones K.M."/>
            <person name="Redman J."/>
            <person name="Chen G."/>
            <person name="Cahoon E.B."/>
            <person name="Gedil M."/>
            <person name="Stanke M."/>
            <person name="Haas B.J."/>
            <person name="Wortman J.R."/>
            <person name="Fraser-Liggett C.M."/>
            <person name="Ravel J."/>
            <person name="Rabinowicz P.D."/>
        </authorList>
    </citation>
    <scope>NUCLEOTIDE SEQUENCE [LARGE SCALE GENOMIC DNA]</scope>
    <source>
        <strain evidence="2">cv. Hale</strain>
    </source>
</reference>
<organism evidence="1 2">
    <name type="scientific">Ricinus communis</name>
    <name type="common">Castor bean</name>
    <dbReference type="NCBI Taxonomy" id="3988"/>
    <lineage>
        <taxon>Eukaryota</taxon>
        <taxon>Viridiplantae</taxon>
        <taxon>Streptophyta</taxon>
        <taxon>Embryophyta</taxon>
        <taxon>Tracheophyta</taxon>
        <taxon>Spermatophyta</taxon>
        <taxon>Magnoliopsida</taxon>
        <taxon>eudicotyledons</taxon>
        <taxon>Gunneridae</taxon>
        <taxon>Pentapetalae</taxon>
        <taxon>rosids</taxon>
        <taxon>fabids</taxon>
        <taxon>Malpighiales</taxon>
        <taxon>Euphorbiaceae</taxon>
        <taxon>Acalyphoideae</taxon>
        <taxon>Acalypheae</taxon>
        <taxon>Ricinus</taxon>
    </lineage>
</organism>
<sequence>MSTGAEIAMAVVGLWAVTLRPLVMRFAGEMVEVMGCAMLRIFRGSPSSAISAYLPYSSSFLD</sequence>
<evidence type="ECO:0000313" key="2">
    <source>
        <dbReference type="Proteomes" id="UP000008311"/>
    </source>
</evidence>
<dbReference type="AlphaFoldDB" id="B9T199"/>
<accession>B9T199</accession>
<protein>
    <submittedName>
        <fullName evidence="1">Uncharacterized protein</fullName>
    </submittedName>
</protein>
<dbReference type="EMBL" id="EQ974330">
    <property type="protein sequence ID" value="EEF30357.1"/>
    <property type="molecule type" value="Genomic_DNA"/>
</dbReference>